<dbReference type="EMBL" id="JAUEDM010000001">
    <property type="protein sequence ID" value="KAK3329429.1"/>
    <property type="molecule type" value="Genomic_DNA"/>
</dbReference>
<keyword evidence="3" id="KW-1185">Reference proteome</keyword>
<gene>
    <name evidence="2" type="ORF">B0H66DRAFT_24479</name>
</gene>
<name>A0AAE0IQS6_9PEZI</name>
<dbReference type="PANTHER" id="PTHR13132:SF29">
    <property type="entry name" value="ALPHA-(1,6)-FUCOSYLTRANSFERASE"/>
    <property type="match status" value="1"/>
</dbReference>
<proteinExistence type="predicted"/>
<evidence type="ECO:0000313" key="3">
    <source>
        <dbReference type="Proteomes" id="UP001283341"/>
    </source>
</evidence>
<evidence type="ECO:0000256" key="1">
    <source>
        <dbReference type="SAM" id="Phobius"/>
    </source>
</evidence>
<dbReference type="Proteomes" id="UP001283341">
    <property type="component" value="Unassembled WGS sequence"/>
</dbReference>
<dbReference type="AlphaFoldDB" id="A0AAE0IQS6"/>
<reference evidence="2" key="2">
    <citation type="submission" date="2023-06" db="EMBL/GenBank/DDBJ databases">
        <authorList>
            <consortium name="Lawrence Berkeley National Laboratory"/>
            <person name="Haridas S."/>
            <person name="Hensen N."/>
            <person name="Bonometti L."/>
            <person name="Westerberg I."/>
            <person name="Brannstrom I.O."/>
            <person name="Guillou S."/>
            <person name="Cros-Aarteil S."/>
            <person name="Calhoun S."/>
            <person name="Kuo A."/>
            <person name="Mondo S."/>
            <person name="Pangilinan J."/>
            <person name="Riley R."/>
            <person name="Labutti K."/>
            <person name="Andreopoulos B."/>
            <person name="Lipzen A."/>
            <person name="Chen C."/>
            <person name="Yanf M."/>
            <person name="Daum C."/>
            <person name="Ng V."/>
            <person name="Clum A."/>
            <person name="Steindorff A."/>
            <person name="Ohm R."/>
            <person name="Martin F."/>
            <person name="Silar P."/>
            <person name="Natvig D."/>
            <person name="Lalanne C."/>
            <person name="Gautier V."/>
            <person name="Ament-Velasquez S.L."/>
            <person name="Kruys A."/>
            <person name="Hutchinson M.I."/>
            <person name="Powell A.J."/>
            <person name="Barry K."/>
            <person name="Miller A.N."/>
            <person name="Grigoriev I.V."/>
            <person name="Debuchy R."/>
            <person name="Gladieux P."/>
            <person name="Thoren M.H."/>
            <person name="Johannesson H."/>
        </authorList>
    </citation>
    <scope>NUCLEOTIDE SEQUENCE</scope>
    <source>
        <strain evidence="2">CBS 118394</strain>
    </source>
</reference>
<keyword evidence="1" id="KW-0812">Transmembrane</keyword>
<evidence type="ECO:0000313" key="2">
    <source>
        <dbReference type="EMBL" id="KAK3329429.1"/>
    </source>
</evidence>
<dbReference type="GO" id="GO:0006487">
    <property type="term" value="P:protein N-linked glycosylation"/>
    <property type="evidence" value="ECO:0007669"/>
    <property type="project" value="TreeGrafter"/>
</dbReference>
<keyword evidence="1" id="KW-0472">Membrane</keyword>
<feature type="transmembrane region" description="Helical" evidence="1">
    <location>
        <begin position="86"/>
        <end position="104"/>
    </location>
</feature>
<accession>A0AAE0IQS6</accession>
<reference evidence="2" key="1">
    <citation type="journal article" date="2023" name="Mol. Phylogenet. Evol.">
        <title>Genome-scale phylogeny and comparative genomics of the fungal order Sordariales.</title>
        <authorList>
            <person name="Hensen N."/>
            <person name="Bonometti L."/>
            <person name="Westerberg I."/>
            <person name="Brannstrom I.O."/>
            <person name="Guillou S."/>
            <person name="Cros-Aarteil S."/>
            <person name="Calhoun S."/>
            <person name="Haridas S."/>
            <person name="Kuo A."/>
            <person name="Mondo S."/>
            <person name="Pangilinan J."/>
            <person name="Riley R."/>
            <person name="LaButti K."/>
            <person name="Andreopoulos B."/>
            <person name="Lipzen A."/>
            <person name="Chen C."/>
            <person name="Yan M."/>
            <person name="Daum C."/>
            <person name="Ng V."/>
            <person name="Clum A."/>
            <person name="Steindorff A."/>
            <person name="Ohm R.A."/>
            <person name="Martin F."/>
            <person name="Silar P."/>
            <person name="Natvig D.O."/>
            <person name="Lalanne C."/>
            <person name="Gautier V."/>
            <person name="Ament-Velasquez S.L."/>
            <person name="Kruys A."/>
            <person name="Hutchinson M.I."/>
            <person name="Powell A.J."/>
            <person name="Barry K."/>
            <person name="Miller A.N."/>
            <person name="Grigoriev I.V."/>
            <person name="Debuchy R."/>
            <person name="Gladieux P."/>
            <person name="Hiltunen Thoren M."/>
            <person name="Johannesson H."/>
        </authorList>
    </citation>
    <scope>NUCLEOTIDE SEQUENCE</scope>
    <source>
        <strain evidence="2">CBS 118394</strain>
    </source>
</reference>
<dbReference type="PANTHER" id="PTHR13132">
    <property type="entry name" value="ALPHA- 1,6 -FUCOSYLTRANSFERASE"/>
    <property type="match status" value="1"/>
</dbReference>
<comment type="caution">
    <text evidence="2">The sequence shown here is derived from an EMBL/GenBank/DDBJ whole genome shotgun (WGS) entry which is preliminary data.</text>
</comment>
<dbReference type="GO" id="GO:0046921">
    <property type="term" value="F:alpha-(1-&gt;6)-fucosyltransferase activity"/>
    <property type="evidence" value="ECO:0007669"/>
    <property type="project" value="TreeGrafter"/>
</dbReference>
<sequence>MVPPTLDLSRTAHSKMIISPPRINLRRATSYSYDKGPLSSTSSRFTFNHLVFSPPPSPGLPSLSPPPRKPPKGITGIIRPRRVLRLLLWILTVFCIFHGLRWAIDNSPLPLAIHWVTGRYDQSDTATQENLPDFPTPIIITDKRGRPSWTFSIPPSRAFPLTIGEYVNVCEKCREMSEQVQEQRSRNHGLQTPYLGFGSDTIDHGFLDVQEAQKAGYLVSSTVGKGGGSSKDLQVCERSLTVVLESADAGMGRALMALWTAYGVAQKEGRAFFIDDTRWAYGKYSDIFQPPASPNCAPPPSHEMLPCPRQARHLVVTAATASEIFLGLVPTTSGRSNGAGPAEPPLAPSARKTVFALARQGHDALFRLNREDSNYVDNRARELTAKRIIPKTKGKQNGLAVGVHVRRGDRHPFEYQYRDSYMPLNTYTDAVWELIEDRFSHSGPLGGGAEDVAAKEHSFIVLASDDPMIYESNEVMGVLPTFPAQDRIRLASKQAIQDANGPPDKHVMRKFVDETFGWEGGFFAAMFWNLGMGGAASRTNANTNAANMAKAAELSRLSTATTPSQPSAETIRLRSLVGRAYMMDLAVVAEVSDVVVCTVSALGCRLLAVMMGWENAMEKGGWVNVDGGYDWLGVE</sequence>
<keyword evidence="1" id="KW-1133">Transmembrane helix</keyword>
<organism evidence="2 3">
    <name type="scientific">Apodospora peruviana</name>
    <dbReference type="NCBI Taxonomy" id="516989"/>
    <lineage>
        <taxon>Eukaryota</taxon>
        <taxon>Fungi</taxon>
        <taxon>Dikarya</taxon>
        <taxon>Ascomycota</taxon>
        <taxon>Pezizomycotina</taxon>
        <taxon>Sordariomycetes</taxon>
        <taxon>Sordariomycetidae</taxon>
        <taxon>Sordariales</taxon>
        <taxon>Lasiosphaeriaceae</taxon>
        <taxon>Apodospora</taxon>
    </lineage>
</organism>
<protein>
    <submittedName>
        <fullName evidence="2">Uncharacterized protein</fullName>
    </submittedName>
</protein>